<dbReference type="PROSITE" id="PS50887">
    <property type="entry name" value="GGDEF"/>
    <property type="match status" value="1"/>
</dbReference>
<dbReference type="GO" id="GO:0043709">
    <property type="term" value="P:cell adhesion involved in single-species biofilm formation"/>
    <property type="evidence" value="ECO:0007669"/>
    <property type="project" value="TreeGrafter"/>
</dbReference>
<dbReference type="SMART" id="SM00267">
    <property type="entry name" value="GGDEF"/>
    <property type="match status" value="1"/>
</dbReference>
<dbReference type="NCBIfam" id="TIGR00254">
    <property type="entry name" value="GGDEF"/>
    <property type="match status" value="1"/>
</dbReference>
<dbReference type="AlphaFoldDB" id="A0A1C5G7E7"/>
<sequence>MLTASTVLLATTTASCIVLLARNAKLRTDLATARHEADHDALTGLPNRRALLRHLNALLADPARPVSVALLDLNRFKEINDEHGHTAGDLVLCQVANTLTALNLSRAKVGRMGGDEFMIITDDGMQTARINAEAAAQALDATTVTLGATNFGCYASLGLALADHNDVTAVDLISRADAAMYAAKRRGGGVKEWHPNIGATVTTTRPMQRRRYR</sequence>
<keyword evidence="3" id="KW-1185">Reference proteome</keyword>
<reference evidence="2 3" key="1">
    <citation type="submission" date="2016-06" db="EMBL/GenBank/DDBJ databases">
        <authorList>
            <person name="Kjaerup R.B."/>
            <person name="Dalgaard T.S."/>
            <person name="Juul-Madsen H.R."/>
        </authorList>
    </citation>
    <scope>NUCLEOTIDE SEQUENCE [LARGE SCALE GENOMIC DNA]</scope>
    <source>
        <strain evidence="2 3">DSM 43913</strain>
    </source>
</reference>
<dbReference type="InterPro" id="IPR029787">
    <property type="entry name" value="Nucleotide_cyclase"/>
</dbReference>
<dbReference type="InterPro" id="IPR050469">
    <property type="entry name" value="Diguanylate_Cyclase"/>
</dbReference>
<dbReference type="Gene3D" id="3.30.70.270">
    <property type="match status" value="1"/>
</dbReference>
<dbReference type="EMBL" id="LT607733">
    <property type="protein sequence ID" value="SCG15618.1"/>
    <property type="molecule type" value="Genomic_DNA"/>
</dbReference>
<dbReference type="SUPFAM" id="SSF55073">
    <property type="entry name" value="Nucleotide cyclase"/>
    <property type="match status" value="1"/>
</dbReference>
<protein>
    <submittedName>
        <fullName evidence="2">Diguanylate cyclase (GGDEF) domain-containing protein</fullName>
    </submittedName>
</protein>
<dbReference type="GO" id="GO:1902201">
    <property type="term" value="P:negative regulation of bacterial-type flagellum-dependent cell motility"/>
    <property type="evidence" value="ECO:0007669"/>
    <property type="project" value="TreeGrafter"/>
</dbReference>
<dbReference type="RefSeq" id="WP_088999624.1">
    <property type="nucleotide sequence ID" value="NZ_LT607733.1"/>
</dbReference>
<dbReference type="InterPro" id="IPR043128">
    <property type="entry name" value="Rev_trsase/Diguanyl_cyclase"/>
</dbReference>
<dbReference type="InterPro" id="IPR000160">
    <property type="entry name" value="GGDEF_dom"/>
</dbReference>
<evidence type="ECO:0000313" key="3">
    <source>
        <dbReference type="Proteomes" id="UP000198251"/>
    </source>
</evidence>
<evidence type="ECO:0000259" key="1">
    <source>
        <dbReference type="PROSITE" id="PS50887"/>
    </source>
</evidence>
<evidence type="ECO:0000313" key="2">
    <source>
        <dbReference type="EMBL" id="SCG15618.1"/>
    </source>
</evidence>
<gene>
    <name evidence="2" type="ORF">GA0070610_1854</name>
</gene>
<dbReference type="PANTHER" id="PTHR45138:SF9">
    <property type="entry name" value="DIGUANYLATE CYCLASE DGCM-RELATED"/>
    <property type="match status" value="1"/>
</dbReference>
<dbReference type="GO" id="GO:0052621">
    <property type="term" value="F:diguanylate cyclase activity"/>
    <property type="evidence" value="ECO:0007669"/>
    <property type="project" value="TreeGrafter"/>
</dbReference>
<dbReference type="PANTHER" id="PTHR45138">
    <property type="entry name" value="REGULATORY COMPONENTS OF SENSORY TRANSDUCTION SYSTEM"/>
    <property type="match status" value="1"/>
</dbReference>
<dbReference type="GeneID" id="95801687"/>
<proteinExistence type="predicted"/>
<accession>A0A1C5G7E7</accession>
<dbReference type="Proteomes" id="UP000198251">
    <property type="component" value="Chromosome I"/>
</dbReference>
<dbReference type="CDD" id="cd01949">
    <property type="entry name" value="GGDEF"/>
    <property type="match status" value="1"/>
</dbReference>
<dbReference type="Pfam" id="PF00990">
    <property type="entry name" value="GGDEF"/>
    <property type="match status" value="1"/>
</dbReference>
<feature type="domain" description="GGDEF" evidence="1">
    <location>
        <begin position="64"/>
        <end position="196"/>
    </location>
</feature>
<dbReference type="GO" id="GO:0005886">
    <property type="term" value="C:plasma membrane"/>
    <property type="evidence" value="ECO:0007669"/>
    <property type="project" value="TreeGrafter"/>
</dbReference>
<organism evidence="2 3">
    <name type="scientific">Micromonospora echinofusca</name>
    <dbReference type="NCBI Taxonomy" id="47858"/>
    <lineage>
        <taxon>Bacteria</taxon>
        <taxon>Bacillati</taxon>
        <taxon>Actinomycetota</taxon>
        <taxon>Actinomycetes</taxon>
        <taxon>Micromonosporales</taxon>
        <taxon>Micromonosporaceae</taxon>
        <taxon>Micromonospora</taxon>
    </lineage>
</organism>
<name>A0A1C5G7E7_MICEH</name>